<organism evidence="2 3">
    <name type="scientific">Kineosporia babensis</name>
    <dbReference type="NCBI Taxonomy" id="499548"/>
    <lineage>
        <taxon>Bacteria</taxon>
        <taxon>Bacillati</taxon>
        <taxon>Actinomycetota</taxon>
        <taxon>Actinomycetes</taxon>
        <taxon>Kineosporiales</taxon>
        <taxon>Kineosporiaceae</taxon>
        <taxon>Kineosporia</taxon>
    </lineage>
</organism>
<gene>
    <name evidence="2" type="ORF">LR394_06215</name>
</gene>
<dbReference type="AlphaFoldDB" id="A0A9X1SSB2"/>
<keyword evidence="1" id="KW-0732">Signal</keyword>
<dbReference type="RefSeq" id="WP_231439423.1">
    <property type="nucleotide sequence ID" value="NZ_JAJOMB010000003.1"/>
</dbReference>
<dbReference type="Proteomes" id="UP001138997">
    <property type="component" value="Unassembled WGS sequence"/>
</dbReference>
<evidence type="ECO:0000256" key="1">
    <source>
        <dbReference type="SAM" id="SignalP"/>
    </source>
</evidence>
<sequence>MKIHRYRGRVLILLALMLAAVLAPIGVSPAQAAGITEAYFVAPDNTLRRVIGGTNVDTGFLVRGGGGGPAVVRHPGNGLVEAIFADGNGVLRSVGTHTGARLVAGGPGVKYYTKPAVASIGTKPVIAFHRSFDSHLVVVDESDRMMDTGFVVQAGTSPAITVEGPWRMVVFTNDADGHLWSFNWRETSSGRQTQRYKFGGGLGAAPASSPSIVAVTSTNTIGTFRANGTNTLFFVDRSGVGRAMRATVANGTDPVITRQRNGEPVIVFQNAGDNLLWSLKPETGVFKRLGNGLGIDHTSTPAIAPGVSENGFALVFNANQVNTFWTVDDAAGTQKNHGFIVRPGSTPGVAGK</sequence>
<dbReference type="EMBL" id="JAJOMB010000003">
    <property type="protein sequence ID" value="MCD5310482.1"/>
    <property type="molecule type" value="Genomic_DNA"/>
</dbReference>
<name>A0A9X1SSB2_9ACTN</name>
<proteinExistence type="predicted"/>
<protein>
    <submittedName>
        <fullName evidence="2">Uncharacterized protein</fullName>
    </submittedName>
</protein>
<evidence type="ECO:0000313" key="2">
    <source>
        <dbReference type="EMBL" id="MCD5310482.1"/>
    </source>
</evidence>
<comment type="caution">
    <text evidence="2">The sequence shown here is derived from an EMBL/GenBank/DDBJ whole genome shotgun (WGS) entry which is preliminary data.</text>
</comment>
<feature type="signal peptide" evidence="1">
    <location>
        <begin position="1"/>
        <end position="32"/>
    </location>
</feature>
<evidence type="ECO:0000313" key="3">
    <source>
        <dbReference type="Proteomes" id="UP001138997"/>
    </source>
</evidence>
<dbReference type="SUPFAM" id="SSF89372">
    <property type="entry name" value="Fucose-specific lectin"/>
    <property type="match status" value="1"/>
</dbReference>
<keyword evidence="3" id="KW-1185">Reference proteome</keyword>
<reference evidence="2" key="1">
    <citation type="submission" date="2021-11" db="EMBL/GenBank/DDBJ databases">
        <title>Streptomyces corallinus and Kineosporia corallina sp. nov., two new coral-derived marine actinobacteria.</title>
        <authorList>
            <person name="Buangrab K."/>
            <person name="Sutthacheep M."/>
            <person name="Yeemin T."/>
            <person name="Harunari E."/>
            <person name="Igarashi Y."/>
            <person name="Sripreechasak P."/>
            <person name="Kanchanasin P."/>
            <person name="Tanasupawat S."/>
            <person name="Phongsopitanun W."/>
        </authorList>
    </citation>
    <scope>NUCLEOTIDE SEQUENCE</scope>
    <source>
        <strain evidence="2">JCM 31032</strain>
    </source>
</reference>
<feature type="chain" id="PRO_5040879874" evidence="1">
    <location>
        <begin position="33"/>
        <end position="352"/>
    </location>
</feature>
<accession>A0A9X1SSB2</accession>